<evidence type="ECO:0000259" key="5">
    <source>
        <dbReference type="Pfam" id="PF01420"/>
    </source>
</evidence>
<evidence type="ECO:0000256" key="3">
    <source>
        <dbReference type="ARBA" id="ARBA00023125"/>
    </source>
</evidence>
<evidence type="ECO:0000256" key="1">
    <source>
        <dbReference type="ARBA" id="ARBA00010923"/>
    </source>
</evidence>
<protein>
    <recommendedName>
        <fullName evidence="5">Type I restriction modification DNA specificity domain-containing protein</fullName>
    </recommendedName>
</protein>
<sequence length="409" mass="46844">MVPEGWRAVPVSDICTLKNGHGFKPQEWDTKGLPIIRIQNLNGNENFNYFSGEPEKEWVVEPGQMLFAWAGTKGVSFGPTIWRGQTGVLNQHIFKVLPDTAVDEDWLFYCLRSVTERIERKAHGFKATLVHVRKSEIDNQIILCPPIGDQKRIAEILSTWDRAIGVTENLMKNSRAQKTALLQQLLTGKTRFPEHVRSRSFKNTAYGRIPSDWDFVHISDVAREVSSRNADDHDYPVVSCSKHRGFVNSLEYFKKQVFSENRTTYKIISRGQFGFPSNHIEEGSIGHQDLHDHALVSPIYCVFEASERINHRYLYSLLKTDRYRQLFSAATNGSVDRRGNLRWKEFSKIGVFLPSLEEQESITSAIGILDRNLRTKEALLAKLRQEKSALMQQLLTGKRRVKIDKEIAA</sequence>
<feature type="domain" description="Type I restriction modification DNA specificity" evidence="5">
    <location>
        <begin position="210"/>
        <end position="383"/>
    </location>
</feature>
<gene>
    <name evidence="6" type="ORF">GCM10011487_11310</name>
</gene>
<dbReference type="RefSeq" id="WP_157994174.1">
    <property type="nucleotide sequence ID" value="NZ_BLJN01000001.1"/>
</dbReference>
<proteinExistence type="inferred from homology"/>
<comment type="caution">
    <text evidence="6">The sequence shown here is derived from an EMBL/GenBank/DDBJ whole genome shotgun (WGS) entry which is preliminary data.</text>
</comment>
<dbReference type="Gene3D" id="3.90.220.20">
    <property type="entry name" value="DNA methylase specificity domains"/>
    <property type="match status" value="2"/>
</dbReference>
<name>A0A829Y7Z6_9GAMM</name>
<comment type="similarity">
    <text evidence="1">Belongs to the type-I restriction system S methylase family.</text>
</comment>
<accession>A0A829Y7Z6</accession>
<reference evidence="7" key="1">
    <citation type="submission" date="2020-01" db="EMBL/GenBank/DDBJ databases">
        <title>'Steroidobacter agaridevorans' sp. nov., agar-degrading bacteria isolated from rhizosphere soils.</title>
        <authorList>
            <person name="Ikenaga M."/>
            <person name="Kataoka M."/>
            <person name="Murouchi A."/>
            <person name="Katsuragi S."/>
            <person name="Sakai M."/>
        </authorList>
    </citation>
    <scope>NUCLEOTIDE SEQUENCE [LARGE SCALE GENOMIC DNA]</scope>
    <source>
        <strain evidence="7">YU21-B</strain>
    </source>
</reference>
<evidence type="ECO:0000256" key="4">
    <source>
        <dbReference type="SAM" id="Coils"/>
    </source>
</evidence>
<dbReference type="CDD" id="cd17254">
    <property type="entry name" value="RMtype1_S_FclI-TRD1-CR1_like"/>
    <property type="match status" value="1"/>
</dbReference>
<feature type="coiled-coil region" evidence="4">
    <location>
        <begin position="366"/>
        <end position="393"/>
    </location>
</feature>
<dbReference type="EMBL" id="BLJN01000001">
    <property type="protein sequence ID" value="GFE79131.1"/>
    <property type="molecule type" value="Genomic_DNA"/>
</dbReference>
<dbReference type="Proteomes" id="UP000445000">
    <property type="component" value="Unassembled WGS sequence"/>
</dbReference>
<keyword evidence="2" id="KW-0680">Restriction system</keyword>
<evidence type="ECO:0000256" key="2">
    <source>
        <dbReference type="ARBA" id="ARBA00022747"/>
    </source>
</evidence>
<feature type="domain" description="Type I restriction modification DNA specificity" evidence="5">
    <location>
        <begin position="3"/>
        <end position="169"/>
    </location>
</feature>
<dbReference type="GO" id="GO:0003677">
    <property type="term" value="F:DNA binding"/>
    <property type="evidence" value="ECO:0007669"/>
    <property type="project" value="UniProtKB-KW"/>
</dbReference>
<dbReference type="InterPro" id="IPR044946">
    <property type="entry name" value="Restrct_endonuc_typeI_TRD_sf"/>
</dbReference>
<evidence type="ECO:0000313" key="6">
    <source>
        <dbReference type="EMBL" id="GFE79131.1"/>
    </source>
</evidence>
<dbReference type="PANTHER" id="PTHR30408">
    <property type="entry name" value="TYPE-1 RESTRICTION ENZYME ECOKI SPECIFICITY PROTEIN"/>
    <property type="match status" value="1"/>
</dbReference>
<keyword evidence="3" id="KW-0238">DNA-binding</keyword>
<keyword evidence="7" id="KW-1185">Reference proteome</keyword>
<dbReference type="InterPro" id="IPR052021">
    <property type="entry name" value="Type-I_RS_S_subunit"/>
</dbReference>
<evidence type="ECO:0000313" key="7">
    <source>
        <dbReference type="Proteomes" id="UP000445000"/>
    </source>
</evidence>
<dbReference type="PANTHER" id="PTHR30408:SF12">
    <property type="entry name" value="TYPE I RESTRICTION ENZYME MJAVIII SPECIFICITY SUBUNIT"/>
    <property type="match status" value="1"/>
</dbReference>
<dbReference type="Gene3D" id="1.10.287.1120">
    <property type="entry name" value="Bipartite methylase S protein"/>
    <property type="match status" value="1"/>
</dbReference>
<dbReference type="AlphaFoldDB" id="A0A829Y7Z6"/>
<dbReference type="SUPFAM" id="SSF116734">
    <property type="entry name" value="DNA methylase specificity domain"/>
    <property type="match status" value="2"/>
</dbReference>
<dbReference type="InterPro" id="IPR000055">
    <property type="entry name" value="Restrct_endonuc_typeI_TRD"/>
</dbReference>
<keyword evidence="4" id="KW-0175">Coiled coil</keyword>
<dbReference type="GO" id="GO:0009307">
    <property type="term" value="P:DNA restriction-modification system"/>
    <property type="evidence" value="ECO:0007669"/>
    <property type="project" value="UniProtKB-KW"/>
</dbReference>
<dbReference type="Pfam" id="PF01420">
    <property type="entry name" value="Methylase_S"/>
    <property type="match status" value="2"/>
</dbReference>
<organism evidence="6 7">
    <name type="scientific">Steroidobacter agaridevorans</name>
    <dbReference type="NCBI Taxonomy" id="2695856"/>
    <lineage>
        <taxon>Bacteria</taxon>
        <taxon>Pseudomonadati</taxon>
        <taxon>Pseudomonadota</taxon>
        <taxon>Gammaproteobacteria</taxon>
        <taxon>Steroidobacterales</taxon>
        <taxon>Steroidobacteraceae</taxon>
        <taxon>Steroidobacter</taxon>
    </lineage>
</organism>